<evidence type="ECO:0000256" key="1">
    <source>
        <dbReference type="ARBA" id="ARBA00001946"/>
    </source>
</evidence>
<dbReference type="InterPro" id="IPR015797">
    <property type="entry name" value="NUDIX_hydrolase-like_dom_sf"/>
</dbReference>
<evidence type="ECO:0000313" key="7">
    <source>
        <dbReference type="EMBL" id="PEG51680.1"/>
    </source>
</evidence>
<dbReference type="InterPro" id="IPR020476">
    <property type="entry name" value="Nudix_hydrolase"/>
</dbReference>
<dbReference type="Proteomes" id="UP000191039">
    <property type="component" value="Unassembled WGS sequence"/>
</dbReference>
<evidence type="ECO:0000259" key="5">
    <source>
        <dbReference type="PROSITE" id="PS51462"/>
    </source>
</evidence>
<dbReference type="InterPro" id="IPR020084">
    <property type="entry name" value="NUDIX_hydrolase_CS"/>
</dbReference>
<evidence type="ECO:0000256" key="2">
    <source>
        <dbReference type="ARBA" id="ARBA00005582"/>
    </source>
</evidence>
<evidence type="ECO:0000256" key="4">
    <source>
        <dbReference type="RuleBase" id="RU003476"/>
    </source>
</evidence>
<dbReference type="PROSITE" id="PS51462">
    <property type="entry name" value="NUDIX"/>
    <property type="match status" value="1"/>
</dbReference>
<dbReference type="SUPFAM" id="SSF55811">
    <property type="entry name" value="Nudix"/>
    <property type="match status" value="1"/>
</dbReference>
<reference evidence="6 8" key="1">
    <citation type="submission" date="2016-09" db="EMBL/GenBank/DDBJ databases">
        <title>genome sequences of unsequenced Mycobacteria.</title>
        <authorList>
            <person name="Greninger A.L."/>
            <person name="Jerome K.R."/>
            <person name="Mcnair B."/>
            <person name="Wallis C."/>
            <person name="Fang F."/>
        </authorList>
    </citation>
    <scope>NUCLEOTIDE SEQUENCE [LARGE SCALE GENOMIC DNA]</scope>
    <source>
        <strain evidence="6 8">BM1</strain>
    </source>
</reference>
<sequence>MNADGSGPRVGCGAAIIQDGNLLLVRRRRNPEAGCWGLPGGKVDPFESVAAAVTREIREELGISIEPSLLLCVVDQIDRQAGQHWVAPVYLIERYDGTPSVLEPQALSAMRWFDLDNLPEPLTEATRQAASALRRRTLLS</sequence>
<evidence type="ECO:0000313" key="9">
    <source>
        <dbReference type="Proteomes" id="UP000220340"/>
    </source>
</evidence>
<dbReference type="Gene3D" id="3.90.79.10">
    <property type="entry name" value="Nucleoside Triphosphate Pyrophosphohydrolase"/>
    <property type="match status" value="1"/>
</dbReference>
<reference evidence="7 9" key="2">
    <citation type="submission" date="2017-10" db="EMBL/GenBank/DDBJ databases">
        <title>The new phylogeny of genus Mycobacterium.</title>
        <authorList>
            <person name="Tortoli E."/>
            <person name="Trovato A."/>
            <person name="Cirillo D.M."/>
        </authorList>
    </citation>
    <scope>NUCLEOTIDE SEQUENCE [LARGE SCALE GENOMIC DNA]</scope>
    <source>
        <strain evidence="7 9">IP141170001</strain>
    </source>
</reference>
<evidence type="ECO:0000313" key="6">
    <source>
        <dbReference type="EMBL" id="OPE53511.1"/>
    </source>
</evidence>
<name>A0A1Q4HJN0_9MYCO</name>
<keyword evidence="9" id="KW-1185">Reference proteome</keyword>
<dbReference type="PANTHER" id="PTHR43046:SF14">
    <property type="entry name" value="MUTT_NUDIX FAMILY PROTEIN"/>
    <property type="match status" value="1"/>
</dbReference>
<dbReference type="STRING" id="1801.BRW64_05730"/>
<dbReference type="CDD" id="cd04679">
    <property type="entry name" value="NUDIX_MutT_Nudt1"/>
    <property type="match status" value="1"/>
</dbReference>
<dbReference type="PANTHER" id="PTHR43046">
    <property type="entry name" value="GDP-MANNOSE MANNOSYL HYDROLASE"/>
    <property type="match status" value="1"/>
</dbReference>
<accession>A0A1Q4HJN0</accession>
<dbReference type="Proteomes" id="UP000220340">
    <property type="component" value="Unassembled WGS sequence"/>
</dbReference>
<protein>
    <submittedName>
        <fullName evidence="7">NUDIX domain-containing protein</fullName>
    </submittedName>
</protein>
<dbReference type="PROSITE" id="PS00893">
    <property type="entry name" value="NUDIX_BOX"/>
    <property type="match status" value="1"/>
</dbReference>
<feature type="domain" description="Nudix hydrolase" evidence="5">
    <location>
        <begin position="7"/>
        <end position="135"/>
    </location>
</feature>
<dbReference type="GO" id="GO:0016787">
    <property type="term" value="F:hydrolase activity"/>
    <property type="evidence" value="ECO:0007669"/>
    <property type="project" value="UniProtKB-KW"/>
</dbReference>
<dbReference type="OrthoDB" id="9804442at2"/>
<dbReference type="EMBL" id="PDCR01000045">
    <property type="protein sequence ID" value="PEG51680.1"/>
    <property type="molecule type" value="Genomic_DNA"/>
</dbReference>
<organism evidence="6 8">
    <name type="scientific">Mycolicibacterium diernhoferi</name>
    <dbReference type="NCBI Taxonomy" id="1801"/>
    <lineage>
        <taxon>Bacteria</taxon>
        <taxon>Bacillati</taxon>
        <taxon>Actinomycetota</taxon>
        <taxon>Actinomycetes</taxon>
        <taxon>Mycobacteriales</taxon>
        <taxon>Mycobacteriaceae</taxon>
        <taxon>Mycolicibacterium</taxon>
    </lineage>
</organism>
<comment type="caution">
    <text evidence="6">The sequence shown here is derived from an EMBL/GenBank/DDBJ whole genome shotgun (WGS) entry which is preliminary data.</text>
</comment>
<gene>
    <name evidence="6" type="ORF">BV510_15215</name>
    <name evidence="7" type="ORF">CRI78_25345</name>
</gene>
<dbReference type="PRINTS" id="PR00502">
    <property type="entry name" value="NUDIXFAMILY"/>
</dbReference>
<dbReference type="EMBL" id="MIJD01000152">
    <property type="protein sequence ID" value="OPE53511.1"/>
    <property type="molecule type" value="Genomic_DNA"/>
</dbReference>
<dbReference type="AlphaFoldDB" id="A0A1Q4HJN0"/>
<dbReference type="Pfam" id="PF00293">
    <property type="entry name" value="NUDIX"/>
    <property type="match status" value="1"/>
</dbReference>
<proteinExistence type="inferred from homology"/>
<keyword evidence="3 4" id="KW-0378">Hydrolase</keyword>
<dbReference type="InterPro" id="IPR000086">
    <property type="entry name" value="NUDIX_hydrolase_dom"/>
</dbReference>
<evidence type="ECO:0000313" key="8">
    <source>
        <dbReference type="Proteomes" id="UP000191039"/>
    </source>
</evidence>
<dbReference type="RefSeq" id="WP_073855150.1">
    <property type="nucleotide sequence ID" value="NZ_BAAATC010000019.1"/>
</dbReference>
<comment type="cofactor">
    <cofactor evidence="1">
        <name>Mg(2+)</name>
        <dbReference type="ChEBI" id="CHEBI:18420"/>
    </cofactor>
</comment>
<evidence type="ECO:0000256" key="3">
    <source>
        <dbReference type="ARBA" id="ARBA00022801"/>
    </source>
</evidence>
<comment type="similarity">
    <text evidence="2 4">Belongs to the Nudix hydrolase family.</text>
</comment>